<dbReference type="AlphaFoldDB" id="A0A0J1B129"/>
<dbReference type="EMBL" id="KQ087220">
    <property type="protein sequence ID" value="KLT41304.1"/>
    <property type="molecule type" value="Genomic_DNA"/>
</dbReference>
<dbReference type="Proteomes" id="UP000053611">
    <property type="component" value="Unassembled WGS sequence"/>
</dbReference>
<accession>A0A0J1B129</accession>
<gene>
    <name evidence="1" type="ORF">CC85DRAFT_286621</name>
</gene>
<keyword evidence="2" id="KW-1185">Reference proteome</keyword>
<dbReference type="RefSeq" id="XP_018277795.1">
    <property type="nucleotide sequence ID" value="XM_018423583.1"/>
</dbReference>
<dbReference type="GeneID" id="28984186"/>
<evidence type="ECO:0000313" key="2">
    <source>
        <dbReference type="Proteomes" id="UP000053611"/>
    </source>
</evidence>
<proteinExistence type="predicted"/>
<reference evidence="1 2" key="1">
    <citation type="submission" date="2015-03" db="EMBL/GenBank/DDBJ databases">
        <title>Genomics and transcriptomics of the oil-accumulating basidiomycete yeast T. oleaginosus allow insights into substrate utilization and the diverse evolutionary trajectories of mating systems in fungi.</title>
        <authorList>
            <consortium name="DOE Joint Genome Institute"/>
            <person name="Kourist R."/>
            <person name="Kracht O."/>
            <person name="Bracharz F."/>
            <person name="Lipzen A."/>
            <person name="Nolan M."/>
            <person name="Ohm R."/>
            <person name="Grigoriev I."/>
            <person name="Sun S."/>
            <person name="Heitman J."/>
            <person name="Bruck T."/>
            <person name="Nowrousian M."/>
        </authorList>
    </citation>
    <scope>NUCLEOTIDE SEQUENCE [LARGE SCALE GENOMIC DNA]</scope>
    <source>
        <strain evidence="1 2">IBC0246</strain>
    </source>
</reference>
<sequence>MSLTPHAFPHIFEAIFAHASREGLISLRAVSTEFRDRADALLFKHVQVFCGAHGTQLDAISGGRLPMLPIPDAPSPERPAALARLAERLYNIRAVDQYTELPDVPFRLDVLRQCTSYTTRTPKTTAHTHVSTELDIAYPCYINSALHALTRPLGVKRSVMTLRWIVEVPLVLPTPEVREVVYVLKPPIEPEYDTPVALTCVRHLEAVPSLQKYVTVVGWASLLVRHVGMPLPTVNSKISDVPDSWLTQHVQYEGAWWRLGQWLEFYMTQWGHMWSPHGKVRFLTHAEWAAEAGEYINAP</sequence>
<protein>
    <submittedName>
        <fullName evidence="1">Uncharacterized protein</fullName>
    </submittedName>
</protein>
<organism evidence="1 2">
    <name type="scientific">Cutaneotrichosporon oleaginosum</name>
    <dbReference type="NCBI Taxonomy" id="879819"/>
    <lineage>
        <taxon>Eukaryota</taxon>
        <taxon>Fungi</taxon>
        <taxon>Dikarya</taxon>
        <taxon>Basidiomycota</taxon>
        <taxon>Agaricomycotina</taxon>
        <taxon>Tremellomycetes</taxon>
        <taxon>Trichosporonales</taxon>
        <taxon>Trichosporonaceae</taxon>
        <taxon>Cutaneotrichosporon</taxon>
    </lineage>
</organism>
<evidence type="ECO:0000313" key="1">
    <source>
        <dbReference type="EMBL" id="KLT41304.1"/>
    </source>
</evidence>
<name>A0A0J1B129_9TREE</name>